<protein>
    <recommendedName>
        <fullName evidence="5">[Ribosomal protein bS18]-alanine N-acetyltransferase</fullName>
        <ecNumber evidence="5">2.3.1.266</ecNumber>
    </recommendedName>
</protein>
<dbReference type="GO" id="GO:0008999">
    <property type="term" value="F:protein-N-terminal-alanine acetyltransferase activity"/>
    <property type="evidence" value="ECO:0007669"/>
    <property type="project" value="UniProtKB-EC"/>
</dbReference>
<dbReference type="Proteomes" id="UP000239735">
    <property type="component" value="Unassembled WGS sequence"/>
</dbReference>
<organism evidence="7 8">
    <name type="scientific">Candidatus Sulfuritelmatomonas gaucii</name>
    <dbReference type="NCBI Taxonomy" id="2043161"/>
    <lineage>
        <taxon>Bacteria</taxon>
        <taxon>Pseudomonadati</taxon>
        <taxon>Acidobacteriota</taxon>
        <taxon>Terriglobia</taxon>
        <taxon>Terriglobales</taxon>
        <taxon>Acidobacteriaceae</taxon>
        <taxon>Candidatus Sulfuritelmatomonas</taxon>
    </lineage>
</organism>
<keyword evidence="3 7" id="KW-0808">Transferase</keyword>
<dbReference type="InterPro" id="IPR006464">
    <property type="entry name" value="AcTrfase_RimI/Ard1"/>
</dbReference>
<keyword evidence="2 5" id="KW-0963">Cytoplasm</keyword>
<dbReference type="InterPro" id="IPR050680">
    <property type="entry name" value="YpeA/RimI_acetyltransf"/>
</dbReference>
<dbReference type="EC" id="2.3.1.266" evidence="5"/>
<dbReference type="PROSITE" id="PS51186">
    <property type="entry name" value="GNAT"/>
    <property type="match status" value="1"/>
</dbReference>
<reference evidence="8" key="1">
    <citation type="submission" date="2018-02" db="EMBL/GenBank/DDBJ databases">
        <authorList>
            <person name="Hausmann B."/>
        </authorList>
    </citation>
    <scope>NUCLEOTIDE SEQUENCE [LARGE SCALE GENOMIC DNA]</scope>
    <source>
        <strain evidence="8">Peat soil MAG SbA5</strain>
    </source>
</reference>
<comment type="catalytic activity">
    <reaction evidence="5">
        <text>N-terminal L-alanyl-[ribosomal protein bS18] + acetyl-CoA = N-terminal N(alpha)-acetyl-L-alanyl-[ribosomal protein bS18] + CoA + H(+)</text>
        <dbReference type="Rhea" id="RHEA:43756"/>
        <dbReference type="Rhea" id="RHEA-COMP:10676"/>
        <dbReference type="Rhea" id="RHEA-COMP:10677"/>
        <dbReference type="ChEBI" id="CHEBI:15378"/>
        <dbReference type="ChEBI" id="CHEBI:57287"/>
        <dbReference type="ChEBI" id="CHEBI:57288"/>
        <dbReference type="ChEBI" id="CHEBI:64718"/>
        <dbReference type="ChEBI" id="CHEBI:83683"/>
        <dbReference type="EC" id="2.3.1.266"/>
    </reaction>
</comment>
<evidence type="ECO:0000313" key="8">
    <source>
        <dbReference type="Proteomes" id="UP000239735"/>
    </source>
</evidence>
<comment type="subcellular location">
    <subcellularLocation>
        <location evidence="5">Cytoplasm</location>
    </subcellularLocation>
</comment>
<evidence type="ECO:0000256" key="5">
    <source>
        <dbReference type="RuleBase" id="RU363094"/>
    </source>
</evidence>
<feature type="domain" description="N-acetyltransferase" evidence="6">
    <location>
        <begin position="1"/>
        <end position="146"/>
    </location>
</feature>
<evidence type="ECO:0000256" key="2">
    <source>
        <dbReference type="ARBA" id="ARBA00022490"/>
    </source>
</evidence>
<proteinExistence type="inferred from homology"/>
<gene>
    <name evidence="7" type="primary">rimI</name>
    <name evidence="7" type="ORF">SBA5_30061</name>
</gene>
<evidence type="ECO:0000256" key="1">
    <source>
        <dbReference type="ARBA" id="ARBA00005395"/>
    </source>
</evidence>
<evidence type="ECO:0000256" key="4">
    <source>
        <dbReference type="ARBA" id="ARBA00023315"/>
    </source>
</evidence>
<comment type="function">
    <text evidence="5">Acetylates the N-terminal alanine of ribosomal protein bS18.</text>
</comment>
<keyword evidence="4 7" id="KW-0012">Acyltransferase</keyword>
<dbReference type="GO" id="GO:0005737">
    <property type="term" value="C:cytoplasm"/>
    <property type="evidence" value="ECO:0007669"/>
    <property type="project" value="UniProtKB-SubCell"/>
</dbReference>
<name>A0A2N9LC53_9BACT</name>
<evidence type="ECO:0000256" key="3">
    <source>
        <dbReference type="ARBA" id="ARBA00022679"/>
    </source>
</evidence>
<comment type="similarity">
    <text evidence="1 5">Belongs to the acetyltransferase family. RimI subfamily.</text>
</comment>
<dbReference type="PANTHER" id="PTHR43420">
    <property type="entry name" value="ACETYLTRANSFERASE"/>
    <property type="match status" value="1"/>
</dbReference>
<dbReference type="CDD" id="cd04301">
    <property type="entry name" value="NAT_SF"/>
    <property type="match status" value="1"/>
</dbReference>
<dbReference type="InterPro" id="IPR000182">
    <property type="entry name" value="GNAT_dom"/>
</dbReference>
<dbReference type="AlphaFoldDB" id="A0A2N9LC53"/>
<sequence>MTAADLARVMEIAASLPDAPHWQQSAYLAALDPASTPRRIALVVANPQTKDSQGFTIAHVLPPQAELETIAVDAAYQRRDLGRRLFDALASELQAAGVHEVVLEVRASNHAALGFYRSLGFGKTGLRRGYYTDPVDDAVLMKLRLG</sequence>
<dbReference type="Pfam" id="PF00583">
    <property type="entry name" value="Acetyltransf_1"/>
    <property type="match status" value="1"/>
</dbReference>
<dbReference type="SUPFAM" id="SSF55729">
    <property type="entry name" value="Acyl-CoA N-acyltransferases (Nat)"/>
    <property type="match status" value="1"/>
</dbReference>
<dbReference type="EMBL" id="OKRB01000086">
    <property type="protein sequence ID" value="SPE20856.1"/>
    <property type="molecule type" value="Genomic_DNA"/>
</dbReference>
<dbReference type="InterPro" id="IPR016181">
    <property type="entry name" value="Acyl_CoA_acyltransferase"/>
</dbReference>
<dbReference type="NCBIfam" id="TIGR01575">
    <property type="entry name" value="rimI"/>
    <property type="match status" value="1"/>
</dbReference>
<evidence type="ECO:0000313" key="7">
    <source>
        <dbReference type="EMBL" id="SPE20856.1"/>
    </source>
</evidence>
<accession>A0A2N9LC53</accession>
<dbReference type="PANTHER" id="PTHR43420:SF44">
    <property type="entry name" value="ACETYLTRANSFERASE YPEA"/>
    <property type="match status" value="1"/>
</dbReference>
<dbReference type="Gene3D" id="3.40.630.30">
    <property type="match status" value="1"/>
</dbReference>
<evidence type="ECO:0000259" key="6">
    <source>
        <dbReference type="PROSITE" id="PS51186"/>
    </source>
</evidence>